<evidence type="ECO:0000313" key="4">
    <source>
        <dbReference type="Proteomes" id="UP000769780"/>
    </source>
</evidence>
<dbReference type="EMBL" id="JACWFH010000027">
    <property type="protein sequence ID" value="MBY0098771.1"/>
    <property type="molecule type" value="Genomic_DNA"/>
</dbReference>
<evidence type="ECO:0000256" key="1">
    <source>
        <dbReference type="ARBA" id="ARBA00022747"/>
    </source>
</evidence>
<keyword evidence="2" id="KW-0238">DNA-binding</keyword>
<dbReference type="InterPro" id="IPR044946">
    <property type="entry name" value="Restrct_endonuc_typeI_TRD_sf"/>
</dbReference>
<gene>
    <name evidence="3" type="ORF">H0185_18560</name>
</gene>
<dbReference type="Proteomes" id="UP000769780">
    <property type="component" value="Unassembled WGS sequence"/>
</dbReference>
<keyword evidence="4" id="KW-1185">Reference proteome</keyword>
<comment type="caution">
    <text evidence="3">The sequence shown here is derived from an EMBL/GenBank/DDBJ whole genome shotgun (WGS) entry which is preliminary data.</text>
</comment>
<dbReference type="Gene3D" id="3.90.220.20">
    <property type="entry name" value="DNA methylase specificity domains"/>
    <property type="match status" value="1"/>
</dbReference>
<evidence type="ECO:0008006" key="5">
    <source>
        <dbReference type="Google" id="ProtNLM"/>
    </source>
</evidence>
<proteinExistence type="predicted"/>
<evidence type="ECO:0000256" key="2">
    <source>
        <dbReference type="ARBA" id="ARBA00023125"/>
    </source>
</evidence>
<dbReference type="SUPFAM" id="SSF116734">
    <property type="entry name" value="DNA methylase specificity domain"/>
    <property type="match status" value="1"/>
</dbReference>
<name>A0ABS7K927_9BACI</name>
<accession>A0ABS7K927</accession>
<organism evidence="3 4">
    <name type="scientific">Mesobacillus maritimus</name>
    <dbReference type="NCBI Taxonomy" id="1643336"/>
    <lineage>
        <taxon>Bacteria</taxon>
        <taxon>Bacillati</taxon>
        <taxon>Bacillota</taxon>
        <taxon>Bacilli</taxon>
        <taxon>Bacillales</taxon>
        <taxon>Bacillaceae</taxon>
        <taxon>Mesobacillus</taxon>
    </lineage>
</organism>
<dbReference type="Gene3D" id="3.40.50.150">
    <property type="entry name" value="Vaccinia Virus protein VP39"/>
    <property type="match status" value="1"/>
</dbReference>
<protein>
    <recommendedName>
        <fullName evidence="5">DNA methylase adenine-specific domain-containing protein</fullName>
    </recommendedName>
</protein>
<dbReference type="SUPFAM" id="SSF53335">
    <property type="entry name" value="S-adenosyl-L-methionine-dependent methyltransferases"/>
    <property type="match status" value="1"/>
</dbReference>
<keyword evidence="1" id="KW-0680">Restriction system</keyword>
<sequence length="739" mass="85286">MESTLYSFADRLRSKGIHNGKEILKQGLEEGLPLTYGDLYCMRKKLDITYELSPRIISEFIKEYIGESNNLHLLDPWCRFGEIINSLSKNTIKSIGISPTVDDIKVAAKLNSQYTVEWFNGNPLEVIRNFEEDIDIIASCLPFNFNKVKRKVGDIEVYDFESNILLLESSSLLTEQGIGFFVVPSSFFFSTTKNSVRALLEKFGLYIDAAFYMPPGTFENTSIETFLIAVSKKKEETIFVAELSNKDNIKTIIKNWRKRTAGKILSLGFLKSNKEFVSYVKIEKELEVHRLTNKTNLSAAPFKSFALEVNTKKNGEFEEKLNSIYIPLIGLSNVFSRKVDLMLKEQNYLQIVLNSDLVSADYLANWFNTELGKLIRESIMTGTTIKRINKTSLMSVDIYIPSYETQIEIISLQSNISNLKSELTSIESQLWTKPETYRLLKNRLRQINRNDSLEEWFEQLPFPLASILWKYYATKETKEKKEYLLYFFEAFAQFQAVLMLSAFQNDKELVNGVSIDPEKITRSTFGTWVVIGEQLAKLTRTIMSGENKERCLRMFRNKKRDLIEVITSKKVYQILKTTNGYRNDWRGHGGVEGVKDSRLRLKSLEAELIKLRELLGDAFEGYKLIKPGMGYFESGLHHNRGSLLVGSRSTFKEELITTVSGMDINHLYLFEEGNYEPLQLLPFIKLMPSPRTEENACYFYNKIENDRVKMISYYFDRESEVTIEDDNISSIINGFRISE</sequence>
<dbReference type="InterPro" id="IPR029063">
    <property type="entry name" value="SAM-dependent_MTases_sf"/>
</dbReference>
<reference evidence="3 4" key="1">
    <citation type="submission" date="2020-07" db="EMBL/GenBank/DDBJ databases">
        <title>Fungal Genomes of the International Space Station.</title>
        <authorList>
            <person name="Seuylemezian A."/>
            <person name="Singh N.K."/>
            <person name="Wood J."/>
            <person name="Venkateswaran K."/>
        </authorList>
    </citation>
    <scope>NUCLEOTIDE SEQUENCE [LARGE SCALE GENOMIC DNA]</scope>
    <source>
        <strain evidence="3 4">PL-B2</strain>
    </source>
</reference>
<dbReference type="RefSeq" id="WP_221874989.1">
    <property type="nucleotide sequence ID" value="NZ_JACWFH010000027.1"/>
</dbReference>
<evidence type="ECO:0000313" key="3">
    <source>
        <dbReference type="EMBL" id="MBY0098771.1"/>
    </source>
</evidence>